<evidence type="ECO:0000256" key="4">
    <source>
        <dbReference type="ARBA" id="ARBA00022806"/>
    </source>
</evidence>
<dbReference type="Pfam" id="PF16124">
    <property type="entry name" value="RecQ_Zn_bind"/>
    <property type="match status" value="1"/>
</dbReference>
<dbReference type="Gene3D" id="3.40.50.300">
    <property type="entry name" value="P-loop containing nucleotide triphosphate hydrolases"/>
    <property type="match status" value="2"/>
</dbReference>
<keyword evidence="5 7" id="KW-0067">ATP-binding</keyword>
<dbReference type="GO" id="GO:0005634">
    <property type="term" value="C:nucleus"/>
    <property type="evidence" value="ECO:0007669"/>
    <property type="project" value="UniProtKB-SubCell"/>
</dbReference>
<evidence type="ECO:0000259" key="10">
    <source>
        <dbReference type="PROSITE" id="PS51194"/>
    </source>
</evidence>
<dbReference type="InterPro" id="IPR036388">
    <property type="entry name" value="WH-like_DNA-bd_sf"/>
</dbReference>
<dbReference type="Gene3D" id="1.10.10.10">
    <property type="entry name" value="Winged helix-like DNA-binding domain superfamily/Winged helix DNA-binding domain"/>
    <property type="match status" value="1"/>
</dbReference>
<dbReference type="PROSITE" id="PS51194">
    <property type="entry name" value="HELICASE_CTER"/>
    <property type="match status" value="1"/>
</dbReference>
<dbReference type="GeneID" id="96005107"/>
<keyword evidence="3 7" id="KW-0378">Hydrolase</keyword>
<feature type="domain" description="Helicase ATP-binding" evidence="9">
    <location>
        <begin position="83"/>
        <end position="268"/>
    </location>
</feature>
<dbReference type="GO" id="GO:0003676">
    <property type="term" value="F:nucleic acid binding"/>
    <property type="evidence" value="ECO:0007669"/>
    <property type="project" value="InterPro"/>
</dbReference>
<dbReference type="Pfam" id="PF00271">
    <property type="entry name" value="Helicase_C"/>
    <property type="match status" value="1"/>
</dbReference>
<dbReference type="EMBL" id="JAAQHG020000009">
    <property type="protein sequence ID" value="KAL1587735.1"/>
    <property type="molecule type" value="Genomic_DNA"/>
</dbReference>
<evidence type="ECO:0000256" key="3">
    <source>
        <dbReference type="ARBA" id="ARBA00022801"/>
    </source>
</evidence>
<dbReference type="SMART" id="SM00487">
    <property type="entry name" value="DEXDc"/>
    <property type="match status" value="1"/>
</dbReference>
<dbReference type="GO" id="GO:0000724">
    <property type="term" value="P:double-strand break repair via homologous recombination"/>
    <property type="evidence" value="ECO:0007669"/>
    <property type="project" value="TreeGrafter"/>
</dbReference>
<comment type="caution">
    <text evidence="11">The sequence shown here is derived from an EMBL/GenBank/DDBJ whole genome shotgun (WGS) entry which is preliminary data.</text>
</comment>
<proteinExistence type="inferred from homology"/>
<dbReference type="InterPro" id="IPR011545">
    <property type="entry name" value="DEAD/DEAH_box_helicase_dom"/>
</dbReference>
<evidence type="ECO:0000313" key="11">
    <source>
        <dbReference type="EMBL" id="KAL1587735.1"/>
    </source>
</evidence>
<evidence type="ECO:0000256" key="6">
    <source>
        <dbReference type="ARBA" id="ARBA00034617"/>
    </source>
</evidence>
<evidence type="ECO:0000259" key="9">
    <source>
        <dbReference type="PROSITE" id="PS51192"/>
    </source>
</evidence>
<comment type="catalytic activity">
    <reaction evidence="7">
        <text>ATP + H2O = ADP + phosphate + H(+)</text>
        <dbReference type="Rhea" id="RHEA:13065"/>
        <dbReference type="ChEBI" id="CHEBI:15377"/>
        <dbReference type="ChEBI" id="CHEBI:15378"/>
        <dbReference type="ChEBI" id="CHEBI:30616"/>
        <dbReference type="ChEBI" id="CHEBI:43474"/>
        <dbReference type="ChEBI" id="CHEBI:456216"/>
    </reaction>
</comment>
<dbReference type="Proteomes" id="UP000803884">
    <property type="component" value="Unassembled WGS sequence"/>
</dbReference>
<keyword evidence="7" id="KW-0539">Nucleus</keyword>
<comment type="similarity">
    <text evidence="1 7">Belongs to the helicase family. RecQ subfamily.</text>
</comment>
<feature type="region of interest" description="Disordered" evidence="8">
    <location>
        <begin position="19"/>
        <end position="53"/>
    </location>
</feature>
<evidence type="ECO:0000313" key="12">
    <source>
        <dbReference type="Proteomes" id="UP000803884"/>
    </source>
</evidence>
<keyword evidence="2 7" id="KW-0547">Nucleotide-binding</keyword>
<comment type="catalytic activity">
    <reaction evidence="6 7">
        <text>Couples ATP hydrolysis with the unwinding of duplex DNA by translocating in the 3'-5' direction.</text>
        <dbReference type="EC" id="5.6.2.4"/>
    </reaction>
</comment>
<dbReference type="PANTHER" id="PTHR13710">
    <property type="entry name" value="DNA HELICASE RECQ FAMILY MEMBER"/>
    <property type="match status" value="1"/>
</dbReference>
<gene>
    <name evidence="11" type="ORF">WHR41_03663</name>
</gene>
<protein>
    <recommendedName>
        <fullName evidence="7">ATP-dependent DNA helicase</fullName>
        <ecNumber evidence="7">5.6.2.4</ecNumber>
    </recommendedName>
</protein>
<evidence type="ECO:0000256" key="7">
    <source>
        <dbReference type="RuleBase" id="RU364117"/>
    </source>
</evidence>
<dbReference type="GO" id="GO:0009378">
    <property type="term" value="F:four-way junction helicase activity"/>
    <property type="evidence" value="ECO:0007669"/>
    <property type="project" value="TreeGrafter"/>
</dbReference>
<accession>A0AB34KW13</accession>
<dbReference type="SUPFAM" id="SSF52540">
    <property type="entry name" value="P-loop containing nucleoside triphosphate hydrolases"/>
    <property type="match status" value="1"/>
</dbReference>
<dbReference type="CDD" id="cd18018">
    <property type="entry name" value="DEXHc_RecQ4-like"/>
    <property type="match status" value="1"/>
</dbReference>
<dbReference type="InterPro" id="IPR027417">
    <property type="entry name" value="P-loop_NTPase"/>
</dbReference>
<evidence type="ECO:0000256" key="5">
    <source>
        <dbReference type="ARBA" id="ARBA00022840"/>
    </source>
</evidence>
<comment type="subcellular location">
    <subcellularLocation>
        <location evidence="7">Nucleus</location>
    </subcellularLocation>
</comment>
<dbReference type="NCBIfam" id="TIGR00614">
    <property type="entry name" value="recQ_fam"/>
    <property type="match status" value="1"/>
</dbReference>
<dbReference type="InterPro" id="IPR014001">
    <property type="entry name" value="Helicase_ATP-bd"/>
</dbReference>
<evidence type="ECO:0000256" key="1">
    <source>
        <dbReference type="ARBA" id="ARBA00005446"/>
    </source>
</evidence>
<dbReference type="RefSeq" id="XP_069230840.1">
    <property type="nucleotide sequence ID" value="XM_069372269.1"/>
</dbReference>
<organism evidence="11 12">
    <name type="scientific">Cladosporium halotolerans</name>
    <dbReference type="NCBI Taxonomy" id="1052096"/>
    <lineage>
        <taxon>Eukaryota</taxon>
        <taxon>Fungi</taxon>
        <taxon>Dikarya</taxon>
        <taxon>Ascomycota</taxon>
        <taxon>Pezizomycotina</taxon>
        <taxon>Dothideomycetes</taxon>
        <taxon>Dothideomycetidae</taxon>
        <taxon>Cladosporiales</taxon>
        <taxon>Cladosporiaceae</taxon>
        <taxon>Cladosporium</taxon>
    </lineage>
</organism>
<dbReference type="EC" id="5.6.2.4" evidence="7"/>
<dbReference type="SMART" id="SM00490">
    <property type="entry name" value="HELICc"/>
    <property type="match status" value="1"/>
</dbReference>
<dbReference type="GO" id="GO:0005524">
    <property type="term" value="F:ATP binding"/>
    <property type="evidence" value="ECO:0007669"/>
    <property type="project" value="UniProtKB-KW"/>
</dbReference>
<dbReference type="InterPro" id="IPR004589">
    <property type="entry name" value="DNA_helicase_ATP-dep_RecQ"/>
</dbReference>
<evidence type="ECO:0000256" key="2">
    <source>
        <dbReference type="ARBA" id="ARBA00022741"/>
    </source>
</evidence>
<keyword evidence="12" id="KW-1185">Reference proteome</keyword>
<evidence type="ECO:0000256" key="8">
    <source>
        <dbReference type="SAM" id="MobiDB-lite"/>
    </source>
</evidence>
<dbReference type="GO" id="GO:0005737">
    <property type="term" value="C:cytoplasm"/>
    <property type="evidence" value="ECO:0007669"/>
    <property type="project" value="TreeGrafter"/>
</dbReference>
<dbReference type="InterPro" id="IPR032284">
    <property type="entry name" value="RecQ_Zn-bd"/>
</dbReference>
<dbReference type="AlphaFoldDB" id="A0AB34KW13"/>
<reference evidence="11 12" key="1">
    <citation type="journal article" date="2020" name="Microbiol. Resour. Announc.">
        <title>Draft Genome Sequence of a Cladosporium Species Isolated from the Mesophotic Ascidian Didemnum maculosum.</title>
        <authorList>
            <person name="Gioti A."/>
            <person name="Siaperas R."/>
            <person name="Nikolaivits E."/>
            <person name="Le Goff G."/>
            <person name="Ouazzani J."/>
            <person name="Kotoulas G."/>
            <person name="Topakas E."/>
        </authorList>
    </citation>
    <scope>NUCLEOTIDE SEQUENCE [LARGE SCALE GENOMIC DNA]</scope>
    <source>
        <strain evidence="11 12">TM138-S3</strain>
    </source>
</reference>
<dbReference type="PANTHER" id="PTHR13710:SF120">
    <property type="entry name" value="BIFUNCTIONAL 3'-5' EXONUCLEASE_ATP-DEPENDENT HELICASE WRN"/>
    <property type="match status" value="1"/>
</dbReference>
<name>A0AB34KW13_9PEZI</name>
<keyword evidence="4 7" id="KW-0347">Helicase</keyword>
<dbReference type="Pfam" id="PF00270">
    <property type="entry name" value="DEAD"/>
    <property type="match status" value="1"/>
</dbReference>
<dbReference type="InterPro" id="IPR001650">
    <property type="entry name" value="Helicase_C-like"/>
</dbReference>
<sequence>MSMSDDDFGLSSSDELELQAVADQADNGTLNGSRKHARTGSEQHNEPPSKVPKTTDAALNIATEVLQSRFKLPAFRLKQAHAVSRVLRGGSAVVVFPTGGGKSLCYQVPGVAIKRLDKLHGVRQGHAEGGITLVVSPLIALMKDQVDALKRLGIRAEAMDSSKSKEEYMSTVEDMREGMLDILYCAPERLNNEGFVASMASVKGGVRLLAVDEAHCISEWGHAFRPDYLKVARFAKEIQAERVICLTATATPKVAEDVCKAFDIPPEEGVFRTPTYRDNLHLHARSFLTKEESYPELIKFLNQHPGPSIVYVTLQKHAEQLADRLRRSKLRSRHFHAGMAPDEKVACQDEFMASKNMIICATIAFGMGIDKANIRNVIHYDIPRSLEGYSQEIGRAGRDGKESHCMLFMCAEDFHLRESFTRGDLPSRQSVRSMIQNVFSTMVSGTGKGTIIELSLQQVSKEWDIKQTVAKNIFAQLELRFGLIRETTPKYTQYQYKELKLPTDNSPVAQAILEGSRKAKLWTYVDVDSVSKKGSISRESIVSRLNDWNERGFIQLETKNVHQIYLVLKPLPSTGQDRQALSDKVYRELEIREQQDLERMDQVTNLVVGKQCFALALAKHFGDELPDKAQECGHCTWCETHQPVELKKPPQVPWDSKAFAKVLEAVPERDDPRYLARIAFGIASPRATQAKMTKNRVFGSMEDCSFATLLDAFTKVCDGE</sequence>
<dbReference type="GO" id="GO:0005694">
    <property type="term" value="C:chromosome"/>
    <property type="evidence" value="ECO:0007669"/>
    <property type="project" value="TreeGrafter"/>
</dbReference>
<feature type="domain" description="Helicase C-terminal" evidence="10">
    <location>
        <begin position="293"/>
        <end position="439"/>
    </location>
</feature>
<dbReference type="GO" id="GO:0016787">
    <property type="term" value="F:hydrolase activity"/>
    <property type="evidence" value="ECO:0007669"/>
    <property type="project" value="UniProtKB-KW"/>
</dbReference>
<dbReference type="GO" id="GO:0043138">
    <property type="term" value="F:3'-5' DNA helicase activity"/>
    <property type="evidence" value="ECO:0007669"/>
    <property type="project" value="UniProtKB-EC"/>
</dbReference>
<dbReference type="PROSITE" id="PS51192">
    <property type="entry name" value="HELICASE_ATP_BIND_1"/>
    <property type="match status" value="1"/>
</dbReference>